<proteinExistence type="predicted"/>
<dbReference type="Proteomes" id="UP000033434">
    <property type="component" value="Unassembled WGS sequence"/>
</dbReference>
<accession>A0A0F6A8A5</accession>
<dbReference type="EMBL" id="AUXW01000165">
    <property type="protein sequence ID" value="KKE82348.1"/>
    <property type="molecule type" value="Genomic_DNA"/>
</dbReference>
<organism evidence="2 3">
    <name type="scientific">Pseudoalteromonas luteoviolacea S4054</name>
    <dbReference type="NCBI Taxonomy" id="1129367"/>
    <lineage>
        <taxon>Bacteria</taxon>
        <taxon>Pseudomonadati</taxon>
        <taxon>Pseudomonadota</taxon>
        <taxon>Gammaproteobacteria</taxon>
        <taxon>Alteromonadales</taxon>
        <taxon>Pseudoalteromonadaceae</taxon>
        <taxon>Pseudoalteromonas</taxon>
    </lineage>
</organism>
<dbReference type="AlphaFoldDB" id="A0A0F6A8A5"/>
<evidence type="ECO:0000313" key="2">
    <source>
        <dbReference type="EMBL" id="KKE82348.1"/>
    </source>
</evidence>
<comment type="caution">
    <text evidence="2">The sequence shown here is derived from an EMBL/GenBank/DDBJ whole genome shotgun (WGS) entry which is preliminary data.</text>
</comment>
<feature type="region of interest" description="Disordered" evidence="1">
    <location>
        <begin position="18"/>
        <end position="41"/>
    </location>
</feature>
<gene>
    <name evidence="2" type="ORF">N479_01860</name>
</gene>
<evidence type="ECO:0000313" key="3">
    <source>
        <dbReference type="Proteomes" id="UP000033434"/>
    </source>
</evidence>
<feature type="compositionally biased region" description="Low complexity" evidence="1">
    <location>
        <begin position="31"/>
        <end position="41"/>
    </location>
</feature>
<protein>
    <submittedName>
        <fullName evidence="2">Uncharacterized protein</fullName>
    </submittedName>
</protein>
<reference evidence="2 3" key="1">
    <citation type="journal article" date="2015" name="BMC Genomics">
        <title>Genome mining reveals unlocked bioactive potential of marine Gram-negative bacteria.</title>
        <authorList>
            <person name="Machado H."/>
            <person name="Sonnenschein E.C."/>
            <person name="Melchiorsen J."/>
            <person name="Gram L."/>
        </authorList>
    </citation>
    <scope>NUCLEOTIDE SEQUENCE [LARGE SCALE GENOMIC DNA]</scope>
    <source>
        <strain evidence="2 3">S4054</strain>
    </source>
</reference>
<name>A0A0F6A8A5_9GAMM</name>
<dbReference type="PATRIC" id="fig|1129367.4.peg.3713"/>
<evidence type="ECO:0000256" key="1">
    <source>
        <dbReference type="SAM" id="MobiDB-lite"/>
    </source>
</evidence>
<sequence length="41" mass="4417">MMILKTKKLKQLSSSDVLNPLQTKQVGGGTNTVTGNSDRVK</sequence>